<keyword evidence="3" id="KW-0677">Repeat</keyword>
<reference evidence="11" key="4">
    <citation type="submission" date="2019-03" db="UniProtKB">
        <authorList>
            <consortium name="EnsemblPlants"/>
        </authorList>
    </citation>
    <scope>IDENTIFICATION</scope>
</reference>
<feature type="domain" description="NB-ARC" evidence="7">
    <location>
        <begin position="201"/>
        <end position="370"/>
    </location>
</feature>
<feature type="domain" description="Disease resistance R13L4/SHOC-2-like LRR" evidence="10">
    <location>
        <begin position="572"/>
        <end position="679"/>
    </location>
</feature>
<dbReference type="InterPro" id="IPR055414">
    <property type="entry name" value="LRR_R13L4/SHOC2-like"/>
</dbReference>
<reference evidence="11" key="5">
    <citation type="journal article" date="2021" name="G3 (Bethesda)">
        <title>Aegilops tauschii genome assembly Aet v5.0 features greater sequence contiguity and improved annotation.</title>
        <authorList>
            <person name="Wang L."/>
            <person name="Zhu T."/>
            <person name="Rodriguez J.C."/>
            <person name="Deal K.R."/>
            <person name="Dubcovsky J."/>
            <person name="McGuire P.E."/>
            <person name="Lux T."/>
            <person name="Spannagl M."/>
            <person name="Mayer K.F.X."/>
            <person name="Baldrich P."/>
            <person name="Meyers B.C."/>
            <person name="Huo N."/>
            <person name="Gu Y.Q."/>
            <person name="Zhou H."/>
            <person name="Devos K.M."/>
            <person name="Bennetzen J.L."/>
            <person name="Unver T."/>
            <person name="Budak H."/>
            <person name="Gulick P.J."/>
            <person name="Galiba G."/>
            <person name="Kalapos B."/>
            <person name="Nelson D.R."/>
            <person name="Li P."/>
            <person name="You F.M."/>
            <person name="Luo M.C."/>
            <person name="Dvorak J."/>
        </authorList>
    </citation>
    <scope>NUCLEOTIDE SEQUENCE [LARGE SCALE GENOMIC DNA]</scope>
    <source>
        <strain evidence="11">cv. AL8/78</strain>
    </source>
</reference>
<dbReference type="PANTHER" id="PTHR23155:SF963">
    <property type="entry name" value="OS06G0287000 PROTEIN"/>
    <property type="match status" value="1"/>
</dbReference>
<dbReference type="InterPro" id="IPR027417">
    <property type="entry name" value="P-loop_NTPase"/>
</dbReference>
<keyword evidence="5" id="KW-0611">Plant defense</keyword>
<dbReference type="SUPFAM" id="SSF52540">
    <property type="entry name" value="P-loop containing nucleoside triphosphate hydrolases"/>
    <property type="match status" value="1"/>
</dbReference>
<reference evidence="12" key="2">
    <citation type="journal article" date="2017" name="Nat. Plants">
        <title>The Aegilops tauschii genome reveals multiple impacts of transposons.</title>
        <authorList>
            <person name="Zhao G."/>
            <person name="Zou C."/>
            <person name="Li K."/>
            <person name="Wang K."/>
            <person name="Li T."/>
            <person name="Gao L."/>
            <person name="Zhang X."/>
            <person name="Wang H."/>
            <person name="Yang Z."/>
            <person name="Liu X."/>
            <person name="Jiang W."/>
            <person name="Mao L."/>
            <person name="Kong X."/>
            <person name="Jiao Y."/>
            <person name="Jia J."/>
        </authorList>
    </citation>
    <scope>NUCLEOTIDE SEQUENCE [LARGE SCALE GENOMIC DNA]</scope>
    <source>
        <strain evidence="12">cv. AL8/78</strain>
    </source>
</reference>
<name>A0A453QED1_AEGTS</name>
<dbReference type="Pfam" id="PF00931">
    <property type="entry name" value="NB-ARC"/>
    <property type="match status" value="1"/>
</dbReference>
<dbReference type="InterPro" id="IPR044974">
    <property type="entry name" value="Disease_R_plants"/>
</dbReference>
<dbReference type="CDD" id="cd14798">
    <property type="entry name" value="RX-CC_like"/>
    <property type="match status" value="1"/>
</dbReference>
<proteinExistence type="inferred from homology"/>
<evidence type="ECO:0000259" key="10">
    <source>
        <dbReference type="Pfam" id="PF23598"/>
    </source>
</evidence>
<dbReference type="Gene3D" id="3.80.10.10">
    <property type="entry name" value="Ribonuclease Inhibitor"/>
    <property type="match status" value="2"/>
</dbReference>
<evidence type="ECO:0000313" key="11">
    <source>
        <dbReference type="EnsemblPlants" id="AET7Gv20075100.6"/>
    </source>
</evidence>
<dbReference type="Gene3D" id="1.10.10.10">
    <property type="entry name" value="Winged helix-like DNA-binding domain superfamily/Winged helix DNA-binding domain"/>
    <property type="match status" value="1"/>
</dbReference>
<dbReference type="FunFam" id="1.10.10.10:FF:000322">
    <property type="entry name" value="Probable disease resistance protein At1g63360"/>
    <property type="match status" value="1"/>
</dbReference>
<dbReference type="Pfam" id="PF23559">
    <property type="entry name" value="WHD_DRP"/>
    <property type="match status" value="1"/>
</dbReference>
<dbReference type="STRING" id="200361.A0A453QED1"/>
<reference evidence="11" key="3">
    <citation type="journal article" date="2017" name="Nature">
        <title>Genome sequence of the progenitor of the wheat D genome Aegilops tauschii.</title>
        <authorList>
            <person name="Luo M.C."/>
            <person name="Gu Y.Q."/>
            <person name="Puiu D."/>
            <person name="Wang H."/>
            <person name="Twardziok S.O."/>
            <person name="Deal K.R."/>
            <person name="Huo N."/>
            <person name="Zhu T."/>
            <person name="Wang L."/>
            <person name="Wang Y."/>
            <person name="McGuire P.E."/>
            <person name="Liu S."/>
            <person name="Long H."/>
            <person name="Ramasamy R.K."/>
            <person name="Rodriguez J.C."/>
            <person name="Van S.L."/>
            <person name="Yuan L."/>
            <person name="Wang Z."/>
            <person name="Xia Z."/>
            <person name="Xiao L."/>
            <person name="Anderson O.D."/>
            <person name="Ouyang S."/>
            <person name="Liang Y."/>
            <person name="Zimin A.V."/>
            <person name="Pertea G."/>
            <person name="Qi P."/>
            <person name="Bennetzen J.L."/>
            <person name="Dai X."/>
            <person name="Dawson M.W."/>
            <person name="Muller H.G."/>
            <person name="Kugler K."/>
            <person name="Rivarola-Duarte L."/>
            <person name="Spannagl M."/>
            <person name="Mayer K.F.X."/>
            <person name="Lu F.H."/>
            <person name="Bevan M.W."/>
            <person name="Leroy P."/>
            <person name="Li P."/>
            <person name="You F.M."/>
            <person name="Sun Q."/>
            <person name="Liu Z."/>
            <person name="Lyons E."/>
            <person name="Wicker T."/>
            <person name="Salzberg S.L."/>
            <person name="Devos K.M."/>
            <person name="Dvorak J."/>
        </authorList>
    </citation>
    <scope>NUCLEOTIDE SEQUENCE [LARGE SCALE GENOMIC DNA]</scope>
    <source>
        <strain evidence="11">cv. AL8/78</strain>
    </source>
</reference>
<dbReference type="Pfam" id="PF23598">
    <property type="entry name" value="LRR_14"/>
    <property type="match status" value="2"/>
</dbReference>
<evidence type="ECO:0000256" key="6">
    <source>
        <dbReference type="ARBA" id="ARBA00023054"/>
    </source>
</evidence>
<reference evidence="12" key="1">
    <citation type="journal article" date="2014" name="Science">
        <title>Ancient hybridizations among the ancestral genomes of bread wheat.</title>
        <authorList>
            <consortium name="International Wheat Genome Sequencing Consortium,"/>
            <person name="Marcussen T."/>
            <person name="Sandve S.R."/>
            <person name="Heier L."/>
            <person name="Spannagl M."/>
            <person name="Pfeifer M."/>
            <person name="Jakobsen K.S."/>
            <person name="Wulff B.B."/>
            <person name="Steuernagel B."/>
            <person name="Mayer K.F."/>
            <person name="Olsen O.A."/>
        </authorList>
    </citation>
    <scope>NUCLEOTIDE SEQUENCE [LARGE SCALE GENOMIC DNA]</scope>
    <source>
        <strain evidence="12">cv. AL8/78</strain>
    </source>
</reference>
<evidence type="ECO:0000256" key="1">
    <source>
        <dbReference type="ARBA" id="ARBA00008894"/>
    </source>
</evidence>
<dbReference type="GO" id="GO:0042742">
    <property type="term" value="P:defense response to bacterium"/>
    <property type="evidence" value="ECO:0007669"/>
    <property type="project" value="UniProtKB-ARBA"/>
</dbReference>
<sequence length="1061" mass="120389">PEILRSQLYCERLVRCLLPEMAETVVSMARSMVRGAISVAASAAAAEVGLLVGVRKDIWFIKDEVETMEAFLEVAESIKKKDVLLKVWAKQVRDLSYNIEDCLNEFMVHVGSQSLSRRLMKLKDRHRIAIQIRDLKTRVEEVSIRNTRYNLIKAEASNTTSDMDSHMEDVRNHSASNIAEAELVGFSKPKKDLIKLMDVKTKDGTAKVVFVVGMGGLGKTTLARKAFECKEDIVNNFSCRAWITVSQTFFKIEMLKDMIMQLLGNEELKKCLKELEGKTVQVDDLASYLREKLQEKRYFIVLDDLWTIDAWRWINDIAFPTTNIKGSRIIVTSRDIGLAQQCTSKSLIYHLKQLQIDEATNLLLKKIGKTHKETESDERMRNMISKIVNKCGGLPLAILTIGGLLATKVVEMWESIYKQIPSELGTNPSLEAMRRMVTLSYNHLPSHLKSCFLYLSIFPEDFEIKRRRLIDRWIAEGFVTASGGVNVEDVGIGYFNELINRNMIQPSKVNIEGVVKSCRVHDIMRDVMVSISRDENFVQLVGDSEASIIEGNFRHVAYHGSKCQNIGMDWSHVRSLTMFCERPIEPSPSVCSANMRMLRALDLQNILFKIRQEDIDNIGLLCHLKYVTFPRDSYIYALPKSIRRLRGLQNLDIRKSYIAALPTGITELHSLRSLRCSRWDSYDFFDIDEPMVCLMHTLRLPMLCTPSVDADNRAEITADLHKAYYSRWSATKGVRIPRGIGNLKELQILEVVDINQTSKKAIKELGELIQLRKLSMVGKGRFAEQKRKILYLCAAIEKLSSLRSLSLDVDLDGSLEWLHKVSSPPPLLNKLKLVGDFKGKMPEWVGCLKHLVKINLEWSWLKEDQITEMLGELPKLMQLSLHKSASKRGKLVFRAKTFLNLRKLCICYLSDLREVRFENGASPQMEMLEFSVCDLKSGIIGINHLPVLKQISLGFHGRVAKLGMLQTEVDAHPNHPVLQLDEDRSAHDLGDVVQGPDVAEIEEEEPSLLPETCTMGESSQSEAVVMPTTNVIRAMMICSTLTIHADTARLLRVPASTTMLF</sequence>
<feature type="domain" description="Disease resistance protein winged helix" evidence="9">
    <location>
        <begin position="457"/>
        <end position="527"/>
    </location>
</feature>
<dbReference type="Gene3D" id="1.10.8.430">
    <property type="entry name" value="Helical domain of apoptotic protease-activating factors"/>
    <property type="match status" value="1"/>
</dbReference>
<evidence type="ECO:0000256" key="2">
    <source>
        <dbReference type="ARBA" id="ARBA00022614"/>
    </source>
</evidence>
<evidence type="ECO:0000259" key="9">
    <source>
        <dbReference type="Pfam" id="PF23559"/>
    </source>
</evidence>
<dbReference type="GO" id="GO:0002758">
    <property type="term" value="P:innate immune response-activating signaling pathway"/>
    <property type="evidence" value="ECO:0007669"/>
    <property type="project" value="UniProtKB-ARBA"/>
</dbReference>
<keyword evidence="6" id="KW-0175">Coiled coil</keyword>
<evidence type="ECO:0000256" key="4">
    <source>
        <dbReference type="ARBA" id="ARBA00022741"/>
    </source>
</evidence>
<dbReference type="InterPro" id="IPR032675">
    <property type="entry name" value="LRR_dom_sf"/>
</dbReference>
<dbReference type="InterPro" id="IPR002182">
    <property type="entry name" value="NB-ARC"/>
</dbReference>
<dbReference type="EnsemblPlants" id="AET7Gv20075100.6">
    <property type="protein sequence ID" value="AET7Gv20075100.6"/>
    <property type="gene ID" value="AET7Gv20075100"/>
</dbReference>
<dbReference type="InterPro" id="IPR038005">
    <property type="entry name" value="RX-like_CC"/>
</dbReference>
<dbReference type="InterPro" id="IPR058922">
    <property type="entry name" value="WHD_DRP"/>
</dbReference>
<organism evidence="11 12">
    <name type="scientific">Aegilops tauschii subsp. strangulata</name>
    <name type="common">Goatgrass</name>
    <dbReference type="NCBI Taxonomy" id="200361"/>
    <lineage>
        <taxon>Eukaryota</taxon>
        <taxon>Viridiplantae</taxon>
        <taxon>Streptophyta</taxon>
        <taxon>Embryophyta</taxon>
        <taxon>Tracheophyta</taxon>
        <taxon>Spermatophyta</taxon>
        <taxon>Magnoliopsida</taxon>
        <taxon>Liliopsida</taxon>
        <taxon>Poales</taxon>
        <taxon>Poaceae</taxon>
        <taxon>BOP clade</taxon>
        <taxon>Pooideae</taxon>
        <taxon>Triticodae</taxon>
        <taxon>Triticeae</taxon>
        <taxon>Triticinae</taxon>
        <taxon>Aegilops</taxon>
    </lineage>
</organism>
<evidence type="ECO:0008006" key="13">
    <source>
        <dbReference type="Google" id="ProtNLM"/>
    </source>
</evidence>
<protein>
    <recommendedName>
        <fullName evidence="13">AAA+ ATPase domain-containing protein</fullName>
    </recommendedName>
</protein>
<feature type="domain" description="Disease resistance R13L4/SHOC-2-like LRR" evidence="10">
    <location>
        <begin position="731"/>
        <end position="978"/>
    </location>
</feature>
<dbReference type="InterPro" id="IPR036388">
    <property type="entry name" value="WH-like_DNA-bd_sf"/>
</dbReference>
<evidence type="ECO:0000256" key="3">
    <source>
        <dbReference type="ARBA" id="ARBA00022737"/>
    </source>
</evidence>
<keyword evidence="4" id="KW-0547">Nucleotide-binding</keyword>
<dbReference type="InterPro" id="IPR042197">
    <property type="entry name" value="Apaf_helical"/>
</dbReference>
<dbReference type="Gene3D" id="1.20.5.4130">
    <property type="match status" value="1"/>
</dbReference>
<evidence type="ECO:0000259" key="8">
    <source>
        <dbReference type="Pfam" id="PF18052"/>
    </source>
</evidence>
<evidence type="ECO:0000259" key="7">
    <source>
        <dbReference type="Pfam" id="PF00931"/>
    </source>
</evidence>
<feature type="domain" description="Disease resistance N-terminal" evidence="8">
    <location>
        <begin position="33"/>
        <end position="119"/>
    </location>
</feature>
<dbReference type="GO" id="GO:0009626">
    <property type="term" value="P:plant-type hypersensitive response"/>
    <property type="evidence" value="ECO:0007669"/>
    <property type="project" value="UniProtKB-ARBA"/>
</dbReference>
<dbReference type="PANTHER" id="PTHR23155">
    <property type="entry name" value="DISEASE RESISTANCE PROTEIN RP"/>
    <property type="match status" value="1"/>
</dbReference>
<dbReference type="AlphaFoldDB" id="A0A453QED1"/>
<keyword evidence="2" id="KW-0433">Leucine-rich repeat</keyword>
<dbReference type="SUPFAM" id="SSF52058">
    <property type="entry name" value="L domain-like"/>
    <property type="match status" value="1"/>
</dbReference>
<dbReference type="Pfam" id="PF18052">
    <property type="entry name" value="Rx_N"/>
    <property type="match status" value="1"/>
</dbReference>
<dbReference type="Gene3D" id="3.40.50.300">
    <property type="entry name" value="P-loop containing nucleotide triphosphate hydrolases"/>
    <property type="match status" value="1"/>
</dbReference>
<dbReference type="InterPro" id="IPR041118">
    <property type="entry name" value="Rx_N"/>
</dbReference>
<dbReference type="PRINTS" id="PR00364">
    <property type="entry name" value="DISEASERSIST"/>
</dbReference>
<evidence type="ECO:0000256" key="5">
    <source>
        <dbReference type="ARBA" id="ARBA00022821"/>
    </source>
</evidence>
<evidence type="ECO:0000313" key="12">
    <source>
        <dbReference type="Proteomes" id="UP000015105"/>
    </source>
</evidence>
<dbReference type="Gramene" id="AET7Gv20075100.6">
    <property type="protein sequence ID" value="AET7Gv20075100.6"/>
    <property type="gene ID" value="AET7Gv20075100"/>
</dbReference>
<accession>A0A453QED1</accession>
<dbReference type="GO" id="GO:0043531">
    <property type="term" value="F:ADP binding"/>
    <property type="evidence" value="ECO:0007669"/>
    <property type="project" value="InterPro"/>
</dbReference>
<comment type="similarity">
    <text evidence="1">Belongs to the disease resistance NB-LRR family.</text>
</comment>
<keyword evidence="12" id="KW-1185">Reference proteome</keyword>
<dbReference type="Proteomes" id="UP000015105">
    <property type="component" value="Chromosome 7D"/>
</dbReference>